<evidence type="ECO:0000313" key="2">
    <source>
        <dbReference type="Proteomes" id="UP000324800"/>
    </source>
</evidence>
<organism evidence="1 2">
    <name type="scientific">Streblomastix strix</name>
    <dbReference type="NCBI Taxonomy" id="222440"/>
    <lineage>
        <taxon>Eukaryota</taxon>
        <taxon>Metamonada</taxon>
        <taxon>Preaxostyla</taxon>
        <taxon>Oxymonadida</taxon>
        <taxon>Streblomastigidae</taxon>
        <taxon>Streblomastix</taxon>
    </lineage>
</organism>
<gene>
    <name evidence="1" type="ORF">EZS28_031366</name>
</gene>
<dbReference type="Proteomes" id="UP000324800">
    <property type="component" value="Unassembled WGS sequence"/>
</dbReference>
<protein>
    <submittedName>
        <fullName evidence="1">Uncharacterized protein</fullName>
    </submittedName>
</protein>
<sequence length="232" mass="26087">MMHNADWGYPGTGQDIYDNYRIGCGVSKRKMSNGSVKYIAKSINTVNMIGTSTTGNINLTYINDPLDVVFLKFIEWKFKDTENIKKKEDDIKKKKKSKIEQERETYINQDFENRQLSIIVSTPKKYDQNASSNTSEEQKNKDDTQICIATNEIFVYRTIDAEATGTLKSQLTTDLNTLSESQSINSLTTNPTIAESYAEGIAVSNSRLDPQSDDVINTEVTELLDTSGFGSR</sequence>
<proteinExistence type="predicted"/>
<reference evidence="1 2" key="1">
    <citation type="submission" date="2019-03" db="EMBL/GenBank/DDBJ databases">
        <title>Single cell metagenomics reveals metabolic interactions within the superorganism composed of flagellate Streblomastix strix and complex community of Bacteroidetes bacteria on its surface.</title>
        <authorList>
            <person name="Treitli S.C."/>
            <person name="Kolisko M."/>
            <person name="Husnik F."/>
            <person name="Keeling P."/>
            <person name="Hampl V."/>
        </authorList>
    </citation>
    <scope>NUCLEOTIDE SEQUENCE [LARGE SCALE GENOMIC DNA]</scope>
    <source>
        <strain evidence="1">ST1C</strain>
    </source>
</reference>
<comment type="caution">
    <text evidence="1">The sequence shown here is derived from an EMBL/GenBank/DDBJ whole genome shotgun (WGS) entry which is preliminary data.</text>
</comment>
<name>A0A5J4URU5_9EUKA</name>
<accession>A0A5J4URU5</accession>
<dbReference type="EMBL" id="SNRW01013022">
    <property type="protein sequence ID" value="KAA6373109.1"/>
    <property type="molecule type" value="Genomic_DNA"/>
</dbReference>
<dbReference type="AlphaFoldDB" id="A0A5J4URU5"/>
<evidence type="ECO:0000313" key="1">
    <source>
        <dbReference type="EMBL" id="KAA6373109.1"/>
    </source>
</evidence>